<keyword evidence="7" id="KW-0808">Transferase</keyword>
<dbReference type="InterPro" id="IPR001594">
    <property type="entry name" value="Palmitoyltrfase_DHHC"/>
</dbReference>
<dbReference type="GO" id="GO:0019706">
    <property type="term" value="F:protein-cysteine S-palmitoyltransferase activity"/>
    <property type="evidence" value="ECO:0007669"/>
    <property type="project" value="UniProtKB-EC"/>
</dbReference>
<keyword evidence="3 7" id="KW-1133">Transmembrane helix</keyword>
<evidence type="ECO:0000259" key="8">
    <source>
        <dbReference type="Pfam" id="PF01529"/>
    </source>
</evidence>
<sequence>MKSLSPTACMLLCETDENPRSPARRLRSMGKGFPARAPLPRGMEVVLHVSHFLLISSERMKPRSGEWAVMMDVLQEAALSSLSSGGNFFRNKYFMFQATHLYELVYEVVKVLKPGSQPESHVRGHLVVATPADIKFHKIPNFQAINQRCWGAGVERVTLLQPPLARCPSSPLVGTILLFTPVTSCYHAPKYEWVCPFGKPSTPQLGSFSLLTIDGTQYVSVVRYHQGGEAHYLWTLIIQVHLKTENLSEEFDKSQKTQQYGTDYQVYTKIGLDTTESIFSVHFTLVQSECRVALLTHWISLDPLANLGVQVLASLAGFYCEQISITHIGDLMVLMSHSRVKLNCWRQEDQSLNPASPKEDREDDFHAPLYKNVEINGITVRMKWCVTCQFYRPPRCSHCSVCNVCIETFDHHCPWVNNCIGRRNYRFFFMFLISLSAHITSIFTLCLTFTFL</sequence>
<evidence type="ECO:0000256" key="3">
    <source>
        <dbReference type="ARBA" id="ARBA00022989"/>
    </source>
</evidence>
<evidence type="ECO:0000256" key="1">
    <source>
        <dbReference type="ARBA" id="ARBA00004141"/>
    </source>
</evidence>
<comment type="subcellular location">
    <subcellularLocation>
        <location evidence="1">Membrane</location>
        <topology evidence="1">Multi-pass membrane protein</topology>
    </subcellularLocation>
</comment>
<dbReference type="PANTHER" id="PTHR12349:SF2">
    <property type="entry name" value="PALMITOYLTRANSFERASE ZDHHC8"/>
    <property type="match status" value="1"/>
</dbReference>
<proteinExistence type="inferred from homology"/>
<protein>
    <recommendedName>
        <fullName evidence="7">Palmitoyltransferase</fullName>
        <ecNumber evidence="7">2.3.1.225</ecNumber>
    </recommendedName>
</protein>
<gene>
    <name evidence="9" type="ORF">TMSB3V08_LOCUS5421</name>
</gene>
<evidence type="ECO:0000256" key="6">
    <source>
        <dbReference type="ARBA" id="ARBA00047790"/>
    </source>
</evidence>
<feature type="domain" description="Palmitoyltransferase DHHC" evidence="8">
    <location>
        <begin position="381"/>
        <end position="449"/>
    </location>
</feature>
<comment type="domain">
    <text evidence="7">The DHHC domain is required for palmitoyltransferase activity.</text>
</comment>
<accession>A0A7R9E7Q8</accession>
<dbReference type="EMBL" id="OB793802">
    <property type="protein sequence ID" value="CAD7428624.1"/>
    <property type="molecule type" value="Genomic_DNA"/>
</dbReference>
<keyword evidence="7" id="KW-0012">Acyltransferase</keyword>
<dbReference type="PANTHER" id="PTHR12349">
    <property type="entry name" value="ANKYRIN REPEAT AND LEM DOMAIN-CONTAINING PROTEIN 2"/>
    <property type="match status" value="1"/>
</dbReference>
<dbReference type="GO" id="GO:0016020">
    <property type="term" value="C:membrane"/>
    <property type="evidence" value="ECO:0007669"/>
    <property type="project" value="UniProtKB-SubCell"/>
</dbReference>
<keyword evidence="4 7" id="KW-0472">Membrane</keyword>
<dbReference type="AlphaFoldDB" id="A0A7R9E7Q8"/>
<evidence type="ECO:0000256" key="4">
    <source>
        <dbReference type="ARBA" id="ARBA00023136"/>
    </source>
</evidence>
<organism evidence="9">
    <name type="scientific">Timema monikensis</name>
    <dbReference type="NCBI Taxonomy" id="170555"/>
    <lineage>
        <taxon>Eukaryota</taxon>
        <taxon>Metazoa</taxon>
        <taxon>Ecdysozoa</taxon>
        <taxon>Arthropoda</taxon>
        <taxon>Hexapoda</taxon>
        <taxon>Insecta</taxon>
        <taxon>Pterygota</taxon>
        <taxon>Neoptera</taxon>
        <taxon>Polyneoptera</taxon>
        <taxon>Phasmatodea</taxon>
        <taxon>Timematodea</taxon>
        <taxon>Timematoidea</taxon>
        <taxon>Timematidae</taxon>
        <taxon>Timema</taxon>
    </lineage>
</organism>
<comment type="catalytic activity">
    <reaction evidence="6">
        <text>L-cysteinyl-[protein] + hexadecanoyl-CoA = S-hexadecanoyl-L-cysteinyl-[protein] + CoA</text>
        <dbReference type="Rhea" id="RHEA:36683"/>
        <dbReference type="Rhea" id="RHEA-COMP:10131"/>
        <dbReference type="Rhea" id="RHEA-COMP:11032"/>
        <dbReference type="ChEBI" id="CHEBI:29950"/>
        <dbReference type="ChEBI" id="CHEBI:57287"/>
        <dbReference type="ChEBI" id="CHEBI:57379"/>
        <dbReference type="ChEBI" id="CHEBI:74151"/>
        <dbReference type="EC" id="2.3.1.225"/>
    </reaction>
    <physiologicalReaction direction="left-to-right" evidence="6">
        <dbReference type="Rhea" id="RHEA:36684"/>
    </physiologicalReaction>
</comment>
<dbReference type="Pfam" id="PF01529">
    <property type="entry name" value="DHHC"/>
    <property type="match status" value="1"/>
</dbReference>
<dbReference type="PROSITE" id="PS50216">
    <property type="entry name" value="DHHC"/>
    <property type="match status" value="1"/>
</dbReference>
<comment type="caution">
    <text evidence="7">Lacks conserved residue(s) required for the propagation of feature annotation.</text>
</comment>
<comment type="similarity">
    <text evidence="5">Belongs to the DHHC palmitoyltransferase family. ERF2/ZDHHC9 subfamily.</text>
</comment>
<feature type="transmembrane region" description="Helical" evidence="7">
    <location>
        <begin position="427"/>
        <end position="451"/>
    </location>
</feature>
<reference evidence="9" key="1">
    <citation type="submission" date="2020-11" db="EMBL/GenBank/DDBJ databases">
        <authorList>
            <person name="Tran Van P."/>
        </authorList>
    </citation>
    <scope>NUCLEOTIDE SEQUENCE</scope>
</reference>
<evidence type="ECO:0000256" key="5">
    <source>
        <dbReference type="ARBA" id="ARBA00023463"/>
    </source>
</evidence>
<name>A0A7R9E7Q8_9NEOP</name>
<keyword evidence="2 7" id="KW-0812">Transmembrane</keyword>
<dbReference type="EC" id="2.3.1.225" evidence="7"/>
<evidence type="ECO:0000313" key="9">
    <source>
        <dbReference type="EMBL" id="CAD7428624.1"/>
    </source>
</evidence>
<evidence type="ECO:0000256" key="7">
    <source>
        <dbReference type="RuleBase" id="RU079119"/>
    </source>
</evidence>
<evidence type="ECO:0000256" key="2">
    <source>
        <dbReference type="ARBA" id="ARBA00022692"/>
    </source>
</evidence>